<sequence length="74" mass="8195">MDYTAFDSTKPFLKGNLHAHSTVSDGRLTPSLLASCYKEHGYDFIAITDHNVFSSYGQLEGMPIIAGMELAILW</sequence>
<dbReference type="Proteomes" id="UP000823633">
    <property type="component" value="Unassembled WGS sequence"/>
</dbReference>
<evidence type="ECO:0000313" key="2">
    <source>
        <dbReference type="EMBL" id="MBO8443975.1"/>
    </source>
</evidence>
<dbReference type="SMART" id="SM00481">
    <property type="entry name" value="POLIIIAc"/>
    <property type="match status" value="1"/>
</dbReference>
<dbReference type="PANTHER" id="PTHR42924">
    <property type="entry name" value="EXONUCLEASE"/>
    <property type="match status" value="1"/>
</dbReference>
<dbReference type="AlphaFoldDB" id="A0A9D9ECS4"/>
<gene>
    <name evidence="2" type="ORF">IAC42_09520</name>
</gene>
<comment type="caution">
    <text evidence="2">The sequence shown here is derived from an EMBL/GenBank/DDBJ whole genome shotgun (WGS) entry which is preliminary data.</text>
</comment>
<evidence type="ECO:0000313" key="3">
    <source>
        <dbReference type="Proteomes" id="UP000823633"/>
    </source>
</evidence>
<organism evidence="2 3">
    <name type="scientific">Candidatus Aphodenecus pullistercoris</name>
    <dbReference type="NCBI Taxonomy" id="2840669"/>
    <lineage>
        <taxon>Bacteria</taxon>
        <taxon>Pseudomonadati</taxon>
        <taxon>Spirochaetota</taxon>
        <taxon>Spirochaetia</taxon>
        <taxon>Spirochaetales</taxon>
        <taxon>Candidatus Aphodenecus</taxon>
    </lineage>
</organism>
<reference evidence="2" key="2">
    <citation type="journal article" date="2021" name="PeerJ">
        <title>Extensive microbial diversity within the chicken gut microbiome revealed by metagenomics and culture.</title>
        <authorList>
            <person name="Gilroy R."/>
            <person name="Ravi A."/>
            <person name="Getino M."/>
            <person name="Pursley I."/>
            <person name="Horton D.L."/>
            <person name="Alikhan N.F."/>
            <person name="Baker D."/>
            <person name="Gharbi K."/>
            <person name="Hall N."/>
            <person name="Watson M."/>
            <person name="Adriaenssens E.M."/>
            <person name="Foster-Nyarko E."/>
            <person name="Jarju S."/>
            <person name="Secka A."/>
            <person name="Antonio M."/>
            <person name="Oren A."/>
            <person name="Chaudhuri R.R."/>
            <person name="La Ragione R."/>
            <person name="Hildebrand F."/>
            <person name="Pallen M.J."/>
        </authorList>
    </citation>
    <scope>NUCLEOTIDE SEQUENCE</scope>
    <source>
        <strain evidence="2">11167</strain>
    </source>
</reference>
<evidence type="ECO:0000259" key="1">
    <source>
        <dbReference type="SMART" id="SM00481"/>
    </source>
</evidence>
<dbReference type="InterPro" id="IPR003141">
    <property type="entry name" value="Pol/His_phosphatase_N"/>
</dbReference>
<dbReference type="GO" id="GO:0004534">
    <property type="term" value="F:5'-3' RNA exonuclease activity"/>
    <property type="evidence" value="ECO:0007669"/>
    <property type="project" value="TreeGrafter"/>
</dbReference>
<dbReference type="PANTHER" id="PTHR42924:SF3">
    <property type="entry name" value="POLYMERASE_HISTIDINOL PHOSPHATASE N-TERMINAL DOMAIN-CONTAINING PROTEIN"/>
    <property type="match status" value="1"/>
</dbReference>
<feature type="domain" description="Polymerase/histidinol phosphatase N-terminal" evidence="1">
    <location>
        <begin position="15"/>
        <end position="74"/>
    </location>
</feature>
<dbReference type="InterPro" id="IPR016195">
    <property type="entry name" value="Pol/histidinol_Pase-like"/>
</dbReference>
<dbReference type="GO" id="GO:0035312">
    <property type="term" value="F:5'-3' DNA exonuclease activity"/>
    <property type="evidence" value="ECO:0007669"/>
    <property type="project" value="TreeGrafter"/>
</dbReference>
<dbReference type="EMBL" id="JADIMU010000065">
    <property type="protein sequence ID" value="MBO8443975.1"/>
    <property type="molecule type" value="Genomic_DNA"/>
</dbReference>
<dbReference type="Gene3D" id="3.20.20.140">
    <property type="entry name" value="Metal-dependent hydrolases"/>
    <property type="match status" value="1"/>
</dbReference>
<dbReference type="SUPFAM" id="SSF89550">
    <property type="entry name" value="PHP domain-like"/>
    <property type="match status" value="1"/>
</dbReference>
<reference evidence="2" key="1">
    <citation type="submission" date="2020-10" db="EMBL/GenBank/DDBJ databases">
        <authorList>
            <person name="Gilroy R."/>
        </authorList>
    </citation>
    <scope>NUCLEOTIDE SEQUENCE</scope>
    <source>
        <strain evidence="2">11167</strain>
    </source>
</reference>
<proteinExistence type="predicted"/>
<protein>
    <recommendedName>
        <fullName evidence="1">Polymerase/histidinol phosphatase N-terminal domain-containing protein</fullName>
    </recommendedName>
</protein>
<name>A0A9D9ECS4_9SPIR</name>
<dbReference type="InterPro" id="IPR052018">
    <property type="entry name" value="PHP_domain"/>
</dbReference>
<accession>A0A9D9ECS4</accession>